<keyword evidence="2" id="KW-1134">Transmembrane beta strand</keyword>
<dbReference type="PANTHER" id="PTHR12815">
    <property type="entry name" value="SORTING AND ASSEMBLY MACHINERY SAMM50 PROTEIN FAMILY MEMBER"/>
    <property type="match status" value="1"/>
</dbReference>
<gene>
    <name evidence="7" type="ordered locus">SL003B_2795</name>
</gene>
<dbReference type="KEGG" id="pgv:SL003B_2795"/>
<organism evidence="7 8">
    <name type="scientific">Polymorphum gilvum (strain LMG 25793 / CGMCC 1.9160 / SL003B-26A1)</name>
    <dbReference type="NCBI Taxonomy" id="991905"/>
    <lineage>
        <taxon>Bacteria</taxon>
        <taxon>Pseudomonadati</taxon>
        <taxon>Pseudomonadota</taxon>
        <taxon>Alphaproteobacteria</taxon>
        <taxon>Rhodobacterales</taxon>
        <taxon>Paracoccaceae</taxon>
        <taxon>Polymorphum</taxon>
    </lineage>
</organism>
<evidence type="ECO:0000313" key="8">
    <source>
        <dbReference type="Proteomes" id="UP000008130"/>
    </source>
</evidence>
<dbReference type="OrthoDB" id="9769707at2"/>
<dbReference type="AlphaFoldDB" id="F2J5W4"/>
<feature type="region of interest" description="Disordered" evidence="4">
    <location>
        <begin position="1"/>
        <end position="39"/>
    </location>
</feature>
<feature type="compositionally biased region" description="Low complexity" evidence="4">
    <location>
        <begin position="9"/>
        <end position="36"/>
    </location>
</feature>
<dbReference type="InterPro" id="IPR039910">
    <property type="entry name" value="D15-like"/>
</dbReference>
<accession>F2J5W4</accession>
<evidence type="ECO:0000256" key="1">
    <source>
        <dbReference type="ARBA" id="ARBA00004370"/>
    </source>
</evidence>
<feature type="domain" description="Bacterial surface antigen (D15)" evidence="5">
    <location>
        <begin position="381"/>
        <end position="679"/>
    </location>
</feature>
<dbReference type="Proteomes" id="UP000008130">
    <property type="component" value="Chromosome"/>
</dbReference>
<dbReference type="HOGENOM" id="CLU_018618_0_1_5"/>
<dbReference type="STRING" id="991905.SL003B_2795"/>
<dbReference type="EMBL" id="CP002568">
    <property type="protein sequence ID" value="ADZ71218.1"/>
    <property type="molecule type" value="Genomic_DNA"/>
</dbReference>
<evidence type="ECO:0000256" key="4">
    <source>
        <dbReference type="SAM" id="MobiDB-lite"/>
    </source>
</evidence>
<sequence>MRLPSFRSGRPLAGRPRRPAPTGAARRTGGVCADGPHSGGASSGGFSAAGLYARAPHAVVLALALATWSASAQGFELFGFTLFGAETPAETVPDALPYAPTLTLAGGDDDLKALLEETSLLVGETDNPPSGEAGLISRALNDLDRLVARLYTAGRYGGTVDIRLGGVPLQRALDSGDIPDARPVPVTIAVDAGPIFRFGAVRIETRGAAAGAISTDPAFWGLAPGAAADSVKILDAERQIVTLLRGRGYPKARIAERVIVADHASNTLDVTLSATAGEQARFGPVAVAGTEVTDPDFVAVQAMIPEGETYDPEVLARAQKRLNDLGIFASVRFVEGDTVGPDGRLPITIEVSERKRHVIGAGATWSSTEGIGLEAYWRRRNLFGRGELLSVEGSVGRLGNTELGDMEYAGRIAFEKPGVFGPLTRFTTSLGAKQETPDAYTSRSVTADAYLRREFTDQIRGRAGVEAYYADEQDVYGNHTYFLVGVPGELSFDSRDDPLNPTEGVFASLFGEPAYDIRGKSNMLFLKGTASTYAALDDAARFVLAGKASVGSILGASIQDVPASRRFIAGGGGSIRGYAYRNVGPRLNGEVTGGLSLIELSGEVRVKATETIGIVGFVDAGNAYADSVPDLSRPLKIGVGAGLRYFTPIGPLRLDVAVPLSPEKDDPDFALYVGLSQAF</sequence>
<evidence type="ECO:0000313" key="7">
    <source>
        <dbReference type="EMBL" id="ADZ71218.1"/>
    </source>
</evidence>
<evidence type="ECO:0000259" key="6">
    <source>
        <dbReference type="Pfam" id="PF07244"/>
    </source>
</evidence>
<keyword evidence="8" id="KW-1185">Reference proteome</keyword>
<dbReference type="PANTHER" id="PTHR12815:SF42">
    <property type="entry name" value="BACTERIAL SURFACE ANTIGEN (D15) DOMAIN-CONTAINING PROTEIN"/>
    <property type="match status" value="1"/>
</dbReference>
<reference evidence="7 8" key="1">
    <citation type="journal article" date="2011" name="J. Bacteriol.">
        <title>Complete genome sequence of Polymorphum gilvum SL003B-26A1T, a crude oil-degrading bacterium from oil-polluted saline soil.</title>
        <authorList>
            <person name="Li S.G."/>
            <person name="Tang Y.Q."/>
            <person name="Nie Y."/>
            <person name="Cai M."/>
            <person name="Wu X.L."/>
        </authorList>
    </citation>
    <scope>NUCLEOTIDE SEQUENCE [LARGE SCALE GENOMIC DNA]</scope>
    <source>
        <strain evidence="8">LMG 25793 / CGMCC 1.9160 / SL003B-26A1</strain>
    </source>
</reference>
<proteinExistence type="predicted"/>
<dbReference type="RefSeq" id="WP_013653532.1">
    <property type="nucleotide sequence ID" value="NC_015259.1"/>
</dbReference>
<dbReference type="Gene3D" id="2.40.160.50">
    <property type="entry name" value="membrane protein fhac: a member of the omp85/tpsb transporter family"/>
    <property type="match status" value="1"/>
</dbReference>
<dbReference type="InterPro" id="IPR010827">
    <property type="entry name" value="BamA/TamA_POTRA"/>
</dbReference>
<evidence type="ECO:0000256" key="3">
    <source>
        <dbReference type="ARBA" id="ARBA00023136"/>
    </source>
</evidence>
<protein>
    <submittedName>
        <fullName evidence="7">Outer membrane protein, OMP85 family, putative</fullName>
    </submittedName>
</protein>
<keyword evidence="2" id="KW-0812">Transmembrane</keyword>
<feature type="domain" description="POTRA" evidence="6">
    <location>
        <begin position="281"/>
        <end position="354"/>
    </location>
</feature>
<evidence type="ECO:0000256" key="2">
    <source>
        <dbReference type="ARBA" id="ARBA00022452"/>
    </source>
</evidence>
<dbReference type="PATRIC" id="fig|991905.3.peg.2865"/>
<dbReference type="GO" id="GO:0019867">
    <property type="term" value="C:outer membrane"/>
    <property type="evidence" value="ECO:0007669"/>
    <property type="project" value="InterPro"/>
</dbReference>
<dbReference type="Pfam" id="PF07244">
    <property type="entry name" value="POTRA"/>
    <property type="match status" value="1"/>
</dbReference>
<dbReference type="Gene3D" id="3.10.20.310">
    <property type="entry name" value="membrane protein fhac"/>
    <property type="match status" value="1"/>
</dbReference>
<dbReference type="InterPro" id="IPR000184">
    <property type="entry name" value="Bac_surfAg_D15"/>
</dbReference>
<dbReference type="Pfam" id="PF01103">
    <property type="entry name" value="Omp85"/>
    <property type="match status" value="1"/>
</dbReference>
<evidence type="ECO:0000259" key="5">
    <source>
        <dbReference type="Pfam" id="PF01103"/>
    </source>
</evidence>
<name>F2J5W4_POLGS</name>
<keyword evidence="3" id="KW-0472">Membrane</keyword>
<dbReference type="eggNOG" id="COG0729">
    <property type="taxonomic scope" value="Bacteria"/>
</dbReference>
<comment type="subcellular location">
    <subcellularLocation>
        <location evidence="1">Membrane</location>
    </subcellularLocation>
</comment>